<evidence type="ECO:0000313" key="13">
    <source>
        <dbReference type="EMBL" id="VAW97727.1"/>
    </source>
</evidence>
<keyword evidence="13" id="KW-0560">Oxidoreductase</keyword>
<dbReference type="PROSITE" id="PS51839">
    <property type="entry name" value="4FE4S_HC3"/>
    <property type="match status" value="1"/>
</dbReference>
<dbReference type="Gene3D" id="3.40.228.10">
    <property type="entry name" value="Dimethylsulfoxide Reductase, domain 2"/>
    <property type="match status" value="1"/>
</dbReference>
<dbReference type="Gene3D" id="3.40.50.740">
    <property type="match status" value="2"/>
</dbReference>
<dbReference type="SUPFAM" id="SSF54292">
    <property type="entry name" value="2Fe-2S ferredoxin-like"/>
    <property type="match status" value="1"/>
</dbReference>
<organism evidence="13">
    <name type="scientific">hydrothermal vent metagenome</name>
    <dbReference type="NCBI Taxonomy" id="652676"/>
    <lineage>
        <taxon>unclassified sequences</taxon>
        <taxon>metagenomes</taxon>
        <taxon>ecological metagenomes</taxon>
    </lineage>
</organism>
<dbReference type="Pfam" id="PF22151">
    <property type="entry name" value="Fer4_NDSU1"/>
    <property type="match status" value="1"/>
</dbReference>
<dbReference type="InterPro" id="IPR001041">
    <property type="entry name" value="2Fe-2S_ferredoxin-type"/>
</dbReference>
<dbReference type="FunFam" id="3.10.20.740:FF:000001">
    <property type="entry name" value="NADH-quinone oxidoreductase subunit G"/>
    <property type="match status" value="1"/>
</dbReference>
<dbReference type="GO" id="GO:0042773">
    <property type="term" value="P:ATP synthesis coupled electron transport"/>
    <property type="evidence" value="ECO:0007669"/>
    <property type="project" value="InterPro"/>
</dbReference>
<dbReference type="InterPro" id="IPR019574">
    <property type="entry name" value="NADH_UbQ_OxRdtase_Gsu_4Fe4S-bd"/>
</dbReference>
<gene>
    <name evidence="13" type="ORF">MNBD_GAMMA20-612</name>
</gene>
<dbReference type="FunFam" id="3.30.70.20:FF:000002">
    <property type="entry name" value="NADH-ubiquinone oxidoreductase 75 kDa subunit"/>
    <property type="match status" value="1"/>
</dbReference>
<accession>A0A3B1AE32</accession>
<dbReference type="PROSITE" id="PS00641">
    <property type="entry name" value="COMPLEX1_75K_1"/>
    <property type="match status" value="1"/>
</dbReference>
<keyword evidence="7" id="KW-0411">Iron-sulfur</keyword>
<dbReference type="PROSITE" id="PS51669">
    <property type="entry name" value="4FE4S_MOW_BIS_MGD"/>
    <property type="match status" value="1"/>
</dbReference>
<comment type="cofactor">
    <cofactor evidence="9">
        <name>[2Fe-2S] cluster</name>
        <dbReference type="ChEBI" id="CHEBI:190135"/>
    </cofactor>
</comment>
<feature type="domain" description="4Fe-4S Mo/W bis-MGD-type" evidence="11">
    <location>
        <begin position="215"/>
        <end position="271"/>
    </location>
</feature>
<dbReference type="Pfam" id="PF10588">
    <property type="entry name" value="NADH-G_4Fe-4S_3"/>
    <property type="match status" value="1"/>
</dbReference>
<keyword evidence="3" id="KW-0004">4Fe-4S</keyword>
<evidence type="ECO:0000256" key="5">
    <source>
        <dbReference type="ARBA" id="ARBA00022967"/>
    </source>
</evidence>
<dbReference type="AlphaFoldDB" id="A0A3B1AE32"/>
<dbReference type="Gene3D" id="3.10.20.740">
    <property type="match status" value="1"/>
</dbReference>
<dbReference type="SUPFAM" id="SSF53706">
    <property type="entry name" value="Formate dehydrogenase/DMSO reductase, domains 1-3"/>
    <property type="match status" value="1"/>
</dbReference>
<dbReference type="PROSITE" id="PS51085">
    <property type="entry name" value="2FE2S_FER_2"/>
    <property type="match status" value="1"/>
</dbReference>
<dbReference type="GO" id="GO:0016020">
    <property type="term" value="C:membrane"/>
    <property type="evidence" value="ECO:0007669"/>
    <property type="project" value="InterPro"/>
</dbReference>
<evidence type="ECO:0000259" key="10">
    <source>
        <dbReference type="PROSITE" id="PS51085"/>
    </source>
</evidence>
<dbReference type="Gene3D" id="3.30.70.20">
    <property type="match status" value="1"/>
</dbReference>
<dbReference type="GO" id="GO:0046872">
    <property type="term" value="F:metal ion binding"/>
    <property type="evidence" value="ECO:0007669"/>
    <property type="project" value="UniProtKB-KW"/>
</dbReference>
<dbReference type="InterPro" id="IPR006963">
    <property type="entry name" value="Mopterin_OxRdtase_4Fe-4S_dom"/>
</dbReference>
<keyword evidence="13" id="KW-0830">Ubiquinone</keyword>
<proteinExistence type="inferred from homology"/>
<feature type="domain" description="2Fe-2S ferredoxin-type" evidence="10">
    <location>
        <begin position="1"/>
        <end position="78"/>
    </location>
</feature>
<dbReference type="SMART" id="SM00929">
    <property type="entry name" value="NADH-G_4Fe-4S_3"/>
    <property type="match status" value="1"/>
</dbReference>
<dbReference type="GO" id="GO:0008137">
    <property type="term" value="F:NADH dehydrogenase (ubiquinone) activity"/>
    <property type="evidence" value="ECO:0007669"/>
    <property type="project" value="InterPro"/>
</dbReference>
<dbReference type="InterPro" id="IPR010228">
    <property type="entry name" value="NADH_UbQ_OxRdtase_Gsu"/>
</dbReference>
<comment type="cofactor">
    <cofactor evidence="1">
        <name>[4Fe-4S] cluster</name>
        <dbReference type="ChEBI" id="CHEBI:49883"/>
    </cofactor>
</comment>
<evidence type="ECO:0000256" key="4">
    <source>
        <dbReference type="ARBA" id="ARBA00022723"/>
    </source>
</evidence>
<dbReference type="GO" id="GO:0051539">
    <property type="term" value="F:4 iron, 4 sulfur cluster binding"/>
    <property type="evidence" value="ECO:0007669"/>
    <property type="project" value="UniProtKB-KW"/>
</dbReference>
<dbReference type="EC" id="1.6.5.3" evidence="13"/>
<evidence type="ECO:0000256" key="2">
    <source>
        <dbReference type="ARBA" id="ARBA00005404"/>
    </source>
</evidence>
<dbReference type="InterPro" id="IPR000283">
    <property type="entry name" value="NADH_UbQ_OxRdtase_75kDa_su_CS"/>
</dbReference>
<evidence type="ECO:0000256" key="7">
    <source>
        <dbReference type="ARBA" id="ARBA00023014"/>
    </source>
</evidence>
<dbReference type="InterPro" id="IPR006656">
    <property type="entry name" value="Mopterin_OxRdtase"/>
</dbReference>
<sequence>MVDIEIDGKKIHAREGSMVIEAADDAGINIPRFCYHKKLSIAANCRMCLVEVEKAAKPLPACATPVTDGMKIFTRSTKAVAAQKGVMEFLLINHPLDCPICDQGGECELQDVALTYGSDVSRYAESKRVLANKDFGPLIGGDMTRCIHCTRCVRFGTEIAGIGEMGTIGRGEHMEIGTFVQYSLSSELSGNIIDLCPVGALTSKPFRYVARAWELVQRDSIAPHDCVGSNIHVHVKHDRVVRVVPRENEEINETWLSDRDRFSYEGLNSAARIQAPMIKVEGEWQETDWETALQRAVDGLKPVGSDDIGALASPVSTLEELYLLQKLMREIGCGNIDHRLKQTDFSDQEAAPAFPGLGQAISDLEDNDAVLLIGADVARDQPIIGHRLRKAALGGGEISSVSPADFSCHFPQLASCVSNNILEELVAIAKALLDKSAQTAPEGFAALGKSVEVTDSHDRIAESLRNGQSTSVLMGEAAINDAQFSAIRSVAILIAELSDSRPGYLPAGGNGAGAWQAGALPHRKAGGRPASVNGKNIAQMLASDIKAYLLLNTEPESDCADTAAARAAMEKAAFVVSLSPYSSDAVMAYADVILPVSPFTETSGSFVNAEGRWQSFEGAVPPLGESRPAWKVLRVLGNLFNCDGFDFVESSEVLAELATEVGDISRDNSRSWRCPESLGFAVEYRKPPAYAGDGIVRRAEGLQAVAQTRV</sequence>
<dbReference type="GO" id="GO:0016651">
    <property type="term" value="F:oxidoreductase activity, acting on NAD(P)H"/>
    <property type="evidence" value="ECO:0007669"/>
    <property type="project" value="InterPro"/>
</dbReference>
<dbReference type="PROSITE" id="PS00643">
    <property type="entry name" value="COMPLEX1_75K_3"/>
    <property type="match status" value="1"/>
</dbReference>
<dbReference type="CDD" id="cd00207">
    <property type="entry name" value="fer2"/>
    <property type="match status" value="1"/>
</dbReference>
<dbReference type="InterPro" id="IPR054351">
    <property type="entry name" value="NADH_UbQ_OxRdtase_ferredoxin"/>
</dbReference>
<dbReference type="PANTHER" id="PTHR43105">
    <property type="entry name" value="RESPIRATORY NITRATE REDUCTASE"/>
    <property type="match status" value="1"/>
</dbReference>
<evidence type="ECO:0000256" key="8">
    <source>
        <dbReference type="ARBA" id="ARBA00023027"/>
    </source>
</evidence>
<dbReference type="Pfam" id="PF22117">
    <property type="entry name" value="Fer4_Nqo3"/>
    <property type="match status" value="1"/>
</dbReference>
<feature type="domain" description="4Fe-4S His(Cys)3-ligated-type" evidence="12">
    <location>
        <begin position="78"/>
        <end position="117"/>
    </location>
</feature>
<evidence type="ECO:0000256" key="3">
    <source>
        <dbReference type="ARBA" id="ARBA00022485"/>
    </source>
</evidence>
<dbReference type="InterPro" id="IPR036010">
    <property type="entry name" value="2Fe-2S_ferredoxin-like_sf"/>
</dbReference>
<dbReference type="NCBIfam" id="TIGR01973">
    <property type="entry name" value="NuoG"/>
    <property type="match status" value="1"/>
</dbReference>
<comment type="similarity">
    <text evidence="2">Belongs to the complex I 75 kDa subunit family.</text>
</comment>
<name>A0A3B1AE32_9ZZZZ</name>
<evidence type="ECO:0000259" key="12">
    <source>
        <dbReference type="PROSITE" id="PS51839"/>
    </source>
</evidence>
<keyword evidence="6" id="KW-0408">Iron</keyword>
<keyword evidence="8" id="KW-0520">NAD</keyword>
<reference evidence="13" key="1">
    <citation type="submission" date="2018-06" db="EMBL/GenBank/DDBJ databases">
        <authorList>
            <person name="Zhirakovskaya E."/>
        </authorList>
    </citation>
    <scope>NUCLEOTIDE SEQUENCE</scope>
</reference>
<keyword evidence="5" id="KW-1278">Translocase</keyword>
<evidence type="ECO:0000259" key="11">
    <source>
        <dbReference type="PROSITE" id="PS51669"/>
    </source>
</evidence>
<dbReference type="SUPFAM" id="SSF54862">
    <property type="entry name" value="4Fe-4S ferredoxins"/>
    <property type="match status" value="1"/>
</dbReference>
<dbReference type="InterPro" id="IPR050123">
    <property type="entry name" value="Prok_molybdopt-oxidoreductase"/>
</dbReference>
<dbReference type="EMBL" id="UOFU01000128">
    <property type="protein sequence ID" value="VAW97727.1"/>
    <property type="molecule type" value="Genomic_DNA"/>
</dbReference>
<evidence type="ECO:0000256" key="1">
    <source>
        <dbReference type="ARBA" id="ARBA00001966"/>
    </source>
</evidence>
<keyword evidence="4" id="KW-0479">Metal-binding</keyword>
<dbReference type="Pfam" id="PF13510">
    <property type="entry name" value="Fer2_4"/>
    <property type="match status" value="1"/>
</dbReference>
<dbReference type="PROSITE" id="PS00642">
    <property type="entry name" value="COMPLEX1_75K_2"/>
    <property type="match status" value="1"/>
</dbReference>
<dbReference type="Pfam" id="PF00384">
    <property type="entry name" value="Molybdopterin"/>
    <property type="match status" value="1"/>
</dbReference>
<evidence type="ECO:0000256" key="6">
    <source>
        <dbReference type="ARBA" id="ARBA00023004"/>
    </source>
</evidence>
<evidence type="ECO:0000256" key="9">
    <source>
        <dbReference type="ARBA" id="ARBA00034078"/>
    </source>
</evidence>
<dbReference type="PANTHER" id="PTHR43105:SF13">
    <property type="entry name" value="NADH-UBIQUINONE OXIDOREDUCTASE 75 KDA SUBUNIT, MITOCHONDRIAL"/>
    <property type="match status" value="1"/>
</dbReference>
<protein>
    <submittedName>
        <fullName evidence="13">NADH-ubiquinone oxidoreductase chain G</fullName>
        <ecNumber evidence="13">1.6.5.3</ecNumber>
    </submittedName>
</protein>